<evidence type="ECO:0000256" key="13">
    <source>
        <dbReference type="PIRNR" id="PIRNR007892"/>
    </source>
</evidence>
<keyword evidence="8 13" id="KW-0808">Transferase</keyword>
<evidence type="ECO:0000256" key="7">
    <source>
        <dbReference type="ARBA" id="ARBA00022605"/>
    </source>
</evidence>
<evidence type="ECO:0000259" key="14">
    <source>
        <dbReference type="PROSITE" id="PS51731"/>
    </source>
</evidence>
<keyword evidence="16" id="KW-1185">Reference proteome</keyword>
<gene>
    <name evidence="15" type="ORF">Cboi02_000257700</name>
</gene>
<evidence type="ECO:0000256" key="11">
    <source>
        <dbReference type="ARBA" id="ARBA00023315"/>
    </source>
</evidence>
<evidence type="ECO:0000256" key="1">
    <source>
        <dbReference type="ARBA" id="ARBA00002294"/>
    </source>
</evidence>
<evidence type="ECO:0000256" key="2">
    <source>
        <dbReference type="ARBA" id="ARBA00004173"/>
    </source>
</evidence>
<evidence type="ECO:0000256" key="9">
    <source>
        <dbReference type="ARBA" id="ARBA00022946"/>
    </source>
</evidence>
<dbReference type="Pfam" id="PF04768">
    <property type="entry name" value="NAT"/>
    <property type="match status" value="1"/>
</dbReference>
<evidence type="ECO:0000313" key="16">
    <source>
        <dbReference type="Proteomes" id="UP001165120"/>
    </source>
</evidence>
<comment type="catalytic activity">
    <reaction evidence="12 13">
        <text>L-glutamate + acetyl-CoA = N-acetyl-L-glutamate + CoA + H(+)</text>
        <dbReference type="Rhea" id="RHEA:24292"/>
        <dbReference type="ChEBI" id="CHEBI:15378"/>
        <dbReference type="ChEBI" id="CHEBI:29985"/>
        <dbReference type="ChEBI" id="CHEBI:44337"/>
        <dbReference type="ChEBI" id="CHEBI:57287"/>
        <dbReference type="ChEBI" id="CHEBI:57288"/>
        <dbReference type="EC" id="2.3.1.1"/>
    </reaction>
</comment>
<dbReference type="GO" id="GO:0004042">
    <property type="term" value="F:L-glutamate N-acetyltransferase activity"/>
    <property type="evidence" value="ECO:0007669"/>
    <property type="project" value="InterPro"/>
</dbReference>
<keyword evidence="10 13" id="KW-0496">Mitochondrion</keyword>
<dbReference type="Proteomes" id="UP001165120">
    <property type="component" value="Unassembled WGS sequence"/>
</dbReference>
<dbReference type="AlphaFoldDB" id="A0A9W6WG93"/>
<proteinExistence type="inferred from homology"/>
<dbReference type="PROSITE" id="PS51731">
    <property type="entry name" value="GNAT_NAGS"/>
    <property type="match status" value="1"/>
</dbReference>
<keyword evidence="9" id="KW-0809">Transit peptide</keyword>
<dbReference type="GO" id="GO:0006592">
    <property type="term" value="P:ornithine biosynthetic process"/>
    <property type="evidence" value="ECO:0007669"/>
    <property type="project" value="TreeGrafter"/>
</dbReference>
<dbReference type="PIRSF" id="PIRSF007892">
    <property type="entry name" value="NAGS_fungal"/>
    <property type="match status" value="1"/>
</dbReference>
<accession>A0A9W6WG93</accession>
<evidence type="ECO:0000256" key="8">
    <source>
        <dbReference type="ARBA" id="ARBA00022679"/>
    </source>
</evidence>
<evidence type="ECO:0000256" key="4">
    <source>
        <dbReference type="ARBA" id="ARBA00008694"/>
    </source>
</evidence>
<reference evidence="15" key="1">
    <citation type="submission" date="2023-04" db="EMBL/GenBank/DDBJ databases">
        <title>Candida boidinii NBRC 10035.</title>
        <authorList>
            <person name="Ichikawa N."/>
            <person name="Sato H."/>
            <person name="Tonouchi N."/>
        </authorList>
    </citation>
    <scope>NUCLEOTIDE SEQUENCE</scope>
    <source>
        <strain evidence="15">NBRC 10035</strain>
    </source>
</reference>
<dbReference type="Gene3D" id="3.40.630.30">
    <property type="match status" value="1"/>
</dbReference>
<comment type="pathway">
    <text evidence="3 13">Amino-acid biosynthesis; L-arginine biosynthesis; N(2)-acetyl-L-ornithine from L-glutamate: step 1/4.</text>
</comment>
<comment type="caution">
    <text evidence="15">The sequence shown here is derived from an EMBL/GenBank/DDBJ whole genome shotgun (WGS) entry which is preliminary data.</text>
</comment>
<dbReference type="PANTHER" id="PTHR23342:SF4">
    <property type="entry name" value="AMINO-ACID ACETYLTRANSFERASE, MITOCHONDRIAL"/>
    <property type="match status" value="1"/>
</dbReference>
<comment type="function">
    <text evidence="1 13">N-acetylglutamate synthase involved in arginine biosynthesis.</text>
</comment>
<evidence type="ECO:0000256" key="6">
    <source>
        <dbReference type="ARBA" id="ARBA00018802"/>
    </source>
</evidence>
<dbReference type="PANTHER" id="PTHR23342">
    <property type="entry name" value="N-ACETYLGLUTAMATE SYNTHASE"/>
    <property type="match status" value="1"/>
</dbReference>
<feature type="domain" description="N-acetyltransferase" evidence="14">
    <location>
        <begin position="524"/>
        <end position="687"/>
    </location>
</feature>
<evidence type="ECO:0000313" key="15">
    <source>
        <dbReference type="EMBL" id="GME69821.1"/>
    </source>
</evidence>
<comment type="similarity">
    <text evidence="4 13">Belongs to the acetyltransferase family.</text>
</comment>
<name>A0A9W6WG93_CANBO</name>
<sequence length="692" mass="78709">MSLIISLIARPTSKVLGSSSSSLSLKRCVGSLRDIKDFKSNLKKHQEISKDKRELVKTILNCAINKREVRNYLSKYPLLKENNIYDDDNSKNFIENGFNNSVLVNSKYNNIIDELLIRYSNMSKNEVNNSNNNNNINNNNDTDIGSKFEKDNEIKLSNTLRIAIIKIRDMKNISNDLLGSIGDTIFKMVQLGVSPIIVLDIDGELDAARRGRVAGSSSLAPFEISQATGETDERIKYETKTIQDEFSIITTEIKTTVKKIKYSPVKFTNNIIEQSNRLIQIMENKNSEIDLNLRSIRGLFENEGNEVTFTVPELLIIPLLQGIIPIVYPISIDKDKSKQVFLDSRDVITSLIKGLEKFNKDTEDKATKQTDSKNNANDELLSIEKIIFIDEVGGIKSKERFNKSHIYINLKQECEDLKTELSDPLFIKDKTTRELNLKNLSDMDEILGILPNGTGIITTPKISSFKLNDKNPIIYNILTDRPTISSSLPINLKKYTKSNINTTIVKSGFPLEILKPKEDNSHGFDIYEYEKLGLINLGKLKKLIDSSFQRDLNLNHYLNRINGNISAIIILGDYDGCAIVTNEKTIDKLTGEVTYVPYLDKFAVMKKLQGLPGIADIIFKSLLLNFPEEIIWRSRSNNPINKWYFERSLGNFNIPNSQWRVFYSGYKDKSLKDLENYLNICKSIEPSFDIKA</sequence>
<dbReference type="InterPro" id="IPR011190">
    <property type="entry name" value="GlcNAc_Synth_fun"/>
</dbReference>
<keyword evidence="11 13" id="KW-0012">Acyltransferase</keyword>
<dbReference type="EMBL" id="BSXN01000788">
    <property type="protein sequence ID" value="GME69821.1"/>
    <property type="molecule type" value="Genomic_DNA"/>
</dbReference>
<evidence type="ECO:0000256" key="10">
    <source>
        <dbReference type="ARBA" id="ARBA00023128"/>
    </source>
</evidence>
<evidence type="ECO:0000256" key="12">
    <source>
        <dbReference type="ARBA" id="ARBA00048372"/>
    </source>
</evidence>
<keyword evidence="7 13" id="KW-0028">Amino-acid biosynthesis</keyword>
<dbReference type="InterPro" id="IPR006855">
    <property type="entry name" value="Vertebrate-like_GNAT_dom"/>
</dbReference>
<dbReference type="GO" id="GO:0006526">
    <property type="term" value="P:L-arginine biosynthetic process"/>
    <property type="evidence" value="ECO:0007669"/>
    <property type="project" value="TreeGrafter"/>
</dbReference>
<dbReference type="EC" id="2.3.1.1" evidence="5 13"/>
<organism evidence="15 16">
    <name type="scientific">Candida boidinii</name>
    <name type="common">Yeast</name>
    <dbReference type="NCBI Taxonomy" id="5477"/>
    <lineage>
        <taxon>Eukaryota</taxon>
        <taxon>Fungi</taxon>
        <taxon>Dikarya</taxon>
        <taxon>Ascomycota</taxon>
        <taxon>Saccharomycotina</taxon>
        <taxon>Pichiomycetes</taxon>
        <taxon>Pichiales</taxon>
        <taxon>Pichiaceae</taxon>
        <taxon>Ogataea</taxon>
        <taxon>Ogataea/Candida clade</taxon>
    </lineage>
</organism>
<evidence type="ECO:0000256" key="3">
    <source>
        <dbReference type="ARBA" id="ARBA00004925"/>
    </source>
</evidence>
<protein>
    <recommendedName>
        <fullName evidence="6 13">Amino-acid acetyltransferase, mitochondrial</fullName>
        <ecNumber evidence="5 13">2.3.1.1</ecNumber>
    </recommendedName>
    <alternativeName>
        <fullName evidence="13">Glutamate N-acetyltransferase</fullName>
    </alternativeName>
    <alternativeName>
        <fullName evidence="13">N-acetylglutamate synthase</fullName>
    </alternativeName>
</protein>
<dbReference type="GO" id="GO:0005759">
    <property type="term" value="C:mitochondrial matrix"/>
    <property type="evidence" value="ECO:0007669"/>
    <property type="project" value="TreeGrafter"/>
</dbReference>
<evidence type="ECO:0000256" key="5">
    <source>
        <dbReference type="ARBA" id="ARBA00012697"/>
    </source>
</evidence>
<comment type="subcellular location">
    <subcellularLocation>
        <location evidence="2 13">Mitochondrion</location>
    </subcellularLocation>
</comment>